<dbReference type="EnsemblFungi" id="PTTG_12036-t43_1">
    <property type="protein sequence ID" value="PTTG_12036-t43_1-p1"/>
    <property type="gene ID" value="PTTG_12036"/>
</dbReference>
<dbReference type="EMBL" id="ADAS02000040">
    <property type="protein sequence ID" value="OAV94350.1"/>
    <property type="molecule type" value="Genomic_DNA"/>
</dbReference>
<reference evidence="2 3" key="3">
    <citation type="journal article" date="2017" name="G3 (Bethesda)">
        <title>Comparative analysis highlights variable genome content of wheat rusts and divergence of the mating loci.</title>
        <authorList>
            <person name="Cuomo C.A."/>
            <person name="Bakkeren G."/>
            <person name="Khalil H.B."/>
            <person name="Panwar V."/>
            <person name="Joly D."/>
            <person name="Linning R."/>
            <person name="Sakthikumar S."/>
            <person name="Song X."/>
            <person name="Adiconis X."/>
            <person name="Fan L."/>
            <person name="Goldberg J.M."/>
            <person name="Levin J.Z."/>
            <person name="Young S."/>
            <person name="Zeng Q."/>
            <person name="Anikster Y."/>
            <person name="Bruce M."/>
            <person name="Wang M."/>
            <person name="Yin C."/>
            <person name="McCallum B."/>
            <person name="Szabo L.J."/>
            <person name="Hulbert S."/>
            <person name="Chen X."/>
            <person name="Fellers J.P."/>
        </authorList>
    </citation>
    <scope>NUCLEOTIDE SEQUENCE</scope>
    <source>
        <strain evidence="2">isolate 1-1 / race 1 (BBBD)</strain>
        <strain evidence="3">Isolate 1-1 / race 1 (BBBD)</strain>
    </source>
</reference>
<name>A0A180GNQ0_PUCT1</name>
<reference evidence="1" key="2">
    <citation type="submission" date="2016-05" db="EMBL/GenBank/DDBJ databases">
        <title>Comparative analysis highlights variable genome content of wheat rusts and divergence of the mating loci.</title>
        <authorList>
            <person name="Cuomo C.A."/>
            <person name="Bakkeren G."/>
            <person name="Szabo L."/>
            <person name="Khalil H."/>
            <person name="Joly D."/>
            <person name="Goldberg J."/>
            <person name="Young S."/>
            <person name="Zeng Q."/>
            <person name="Fellers J."/>
        </authorList>
    </citation>
    <scope>NUCLEOTIDE SEQUENCE [LARGE SCALE GENOMIC DNA]</scope>
    <source>
        <strain evidence="1">1-1 BBBD Race 1</strain>
    </source>
</reference>
<dbReference type="VEuPathDB" id="FungiDB:PTTG_12036"/>
<proteinExistence type="predicted"/>
<accession>A0A180GNQ0</accession>
<evidence type="ECO:0000313" key="1">
    <source>
        <dbReference type="EMBL" id="OAV94350.1"/>
    </source>
</evidence>
<reference evidence="1" key="1">
    <citation type="submission" date="2009-11" db="EMBL/GenBank/DDBJ databases">
        <authorList>
            <consortium name="The Broad Institute Genome Sequencing Platform"/>
            <person name="Ward D."/>
            <person name="Feldgarden M."/>
            <person name="Earl A."/>
            <person name="Young S.K."/>
            <person name="Zeng Q."/>
            <person name="Koehrsen M."/>
            <person name="Alvarado L."/>
            <person name="Berlin A."/>
            <person name="Bochicchio J."/>
            <person name="Borenstein D."/>
            <person name="Chapman S.B."/>
            <person name="Chen Z."/>
            <person name="Engels R."/>
            <person name="Freedman E."/>
            <person name="Gellesch M."/>
            <person name="Goldberg J."/>
            <person name="Griggs A."/>
            <person name="Gujja S."/>
            <person name="Heilman E."/>
            <person name="Heiman D."/>
            <person name="Hepburn T."/>
            <person name="Howarth C."/>
            <person name="Jen D."/>
            <person name="Larson L."/>
            <person name="Lewis B."/>
            <person name="Mehta T."/>
            <person name="Park D."/>
            <person name="Pearson M."/>
            <person name="Roberts A."/>
            <person name="Saif S."/>
            <person name="Shea T."/>
            <person name="Shenoy N."/>
            <person name="Sisk P."/>
            <person name="Stolte C."/>
            <person name="Sykes S."/>
            <person name="Thomson T."/>
            <person name="Walk T."/>
            <person name="White J."/>
            <person name="Yandava C."/>
            <person name="Izard J."/>
            <person name="Baranova O.V."/>
            <person name="Blanton J.M."/>
            <person name="Tanner A.C."/>
            <person name="Dewhirst F.E."/>
            <person name="Haas B."/>
            <person name="Nusbaum C."/>
            <person name="Birren B."/>
        </authorList>
    </citation>
    <scope>NUCLEOTIDE SEQUENCE [LARGE SCALE GENOMIC DNA]</scope>
    <source>
        <strain evidence="1">1-1 BBBD Race 1</strain>
    </source>
</reference>
<evidence type="ECO:0000313" key="2">
    <source>
        <dbReference type="EnsemblFungi" id="PTTG_12036-t43_1-p1"/>
    </source>
</evidence>
<dbReference type="PANTHER" id="PTHR33069:SF3">
    <property type="entry name" value="DYNEIN HEAVY CHAIN TAIL DOMAIN-CONTAINING PROTEIN"/>
    <property type="match status" value="1"/>
</dbReference>
<sequence>MPQEDPVLVGFKRLMNKYLPSDSCDGRSHDDNSPDGAPLSLSLDQIKSHKKLIDWMHRTLLPRLKEHFETLSASLLPSQFWKHPESTRKLILQTEQELENTTDTVKSIIVSICPTCTESLMFLPERTNDHHLKALKSYRLRRLKHSFHGDAMHRIHRVCTQAHELFRQIQLAPQEVRPNKFDGCSYRENFIKGVRLASRSIDATIQVIASSELNLAQHQWAVELPRMHKTIWGIINTTNRLQTKRVKGPRSLQLRQAAELAKHSVPMLKLIRMFFNKISTHGINRGRFPTYTKMSSEQIDSLSHSLTAICEDLGVLKRLFQKIEETGLGAATGREVIEIANKMTSGLETTLPLVLLHCVPLIKDTEHFESRDYYKTWFDTWNTAFDSATNSLAKILARLPYNN</sequence>
<dbReference type="OrthoDB" id="2500854at2759"/>
<gene>
    <name evidence="1" type="ORF">PTTG_12036</name>
</gene>
<reference evidence="2" key="4">
    <citation type="submission" date="2025-05" db="UniProtKB">
        <authorList>
            <consortium name="EnsemblFungi"/>
        </authorList>
    </citation>
    <scope>IDENTIFICATION</scope>
    <source>
        <strain evidence="2">isolate 1-1 / race 1 (BBBD)</strain>
    </source>
</reference>
<protein>
    <submittedName>
        <fullName evidence="1 2">Uncharacterized protein</fullName>
    </submittedName>
</protein>
<dbReference type="AlphaFoldDB" id="A0A180GNQ0"/>
<dbReference type="PANTHER" id="PTHR33069">
    <property type="entry name" value="CHROMOSOME 7, WHOLE GENOME SHOTGUN SEQUENCE-RELATED"/>
    <property type="match status" value="1"/>
</dbReference>
<dbReference type="Proteomes" id="UP000005240">
    <property type="component" value="Unassembled WGS sequence"/>
</dbReference>
<keyword evidence="3" id="KW-1185">Reference proteome</keyword>
<evidence type="ECO:0000313" key="3">
    <source>
        <dbReference type="Proteomes" id="UP000005240"/>
    </source>
</evidence>
<organism evidence="1">
    <name type="scientific">Puccinia triticina (isolate 1-1 / race 1 (BBBD))</name>
    <name type="common">Brown leaf rust fungus</name>
    <dbReference type="NCBI Taxonomy" id="630390"/>
    <lineage>
        <taxon>Eukaryota</taxon>
        <taxon>Fungi</taxon>
        <taxon>Dikarya</taxon>
        <taxon>Basidiomycota</taxon>
        <taxon>Pucciniomycotina</taxon>
        <taxon>Pucciniomycetes</taxon>
        <taxon>Pucciniales</taxon>
        <taxon>Pucciniaceae</taxon>
        <taxon>Puccinia</taxon>
    </lineage>
</organism>